<protein>
    <submittedName>
        <fullName evidence="2">Thiol:disulfide interchange protein</fullName>
    </submittedName>
</protein>
<reference evidence="2" key="1">
    <citation type="journal article" date="2021" name="PeerJ">
        <title>Extensive microbial diversity within the chicken gut microbiome revealed by metagenomics and culture.</title>
        <authorList>
            <person name="Gilroy R."/>
            <person name="Ravi A."/>
            <person name="Getino M."/>
            <person name="Pursley I."/>
            <person name="Horton D.L."/>
            <person name="Alikhan N.F."/>
            <person name="Baker D."/>
            <person name="Gharbi K."/>
            <person name="Hall N."/>
            <person name="Watson M."/>
            <person name="Adriaenssens E.M."/>
            <person name="Foster-Nyarko E."/>
            <person name="Jarju S."/>
            <person name="Secka A."/>
            <person name="Antonio M."/>
            <person name="Oren A."/>
            <person name="Chaudhuri R.R."/>
            <person name="La Ragione R."/>
            <person name="Hildebrand F."/>
            <person name="Pallen M.J."/>
        </authorList>
    </citation>
    <scope>NUCLEOTIDE SEQUENCE</scope>
    <source>
        <strain evidence="2">1193</strain>
    </source>
</reference>
<comment type="caution">
    <text evidence="2">The sequence shown here is derived from an EMBL/GenBank/DDBJ whole genome shotgun (WGS) entry which is preliminary data.</text>
</comment>
<feature type="signal peptide" evidence="1">
    <location>
        <begin position="1"/>
        <end position="23"/>
    </location>
</feature>
<reference evidence="2" key="2">
    <citation type="submission" date="2021-04" db="EMBL/GenBank/DDBJ databases">
        <authorList>
            <person name="Gilroy R."/>
        </authorList>
    </citation>
    <scope>NUCLEOTIDE SEQUENCE</scope>
    <source>
        <strain evidence="2">1193</strain>
    </source>
</reference>
<name>A0A9D2B689_9GAMM</name>
<evidence type="ECO:0000313" key="2">
    <source>
        <dbReference type="EMBL" id="HIX62650.1"/>
    </source>
</evidence>
<dbReference type="EMBL" id="DXFC01000315">
    <property type="protein sequence ID" value="HIX62650.1"/>
    <property type="molecule type" value="Genomic_DNA"/>
</dbReference>
<feature type="chain" id="PRO_5038712405" evidence="1">
    <location>
        <begin position="24"/>
        <end position="84"/>
    </location>
</feature>
<evidence type="ECO:0000256" key="1">
    <source>
        <dbReference type="SAM" id="SignalP"/>
    </source>
</evidence>
<dbReference type="AlphaFoldDB" id="A0A9D2B689"/>
<dbReference type="InterPro" id="IPR036929">
    <property type="entry name" value="DsbDN_sf"/>
</dbReference>
<dbReference type="SUPFAM" id="SSF74863">
    <property type="entry name" value="Thiol:disulfide interchange protein DsbD, N-terminal domain (DsbD-alpha)"/>
    <property type="match status" value="1"/>
</dbReference>
<accession>A0A9D2B689</accession>
<organism evidence="2 3">
    <name type="scientific">Candidatus Halomonas stercoripullorum</name>
    <dbReference type="NCBI Taxonomy" id="2838617"/>
    <lineage>
        <taxon>Bacteria</taxon>
        <taxon>Pseudomonadati</taxon>
        <taxon>Pseudomonadota</taxon>
        <taxon>Gammaproteobacteria</taxon>
        <taxon>Oceanospirillales</taxon>
        <taxon>Halomonadaceae</taxon>
        <taxon>Halomonas</taxon>
    </lineage>
</organism>
<dbReference type="Gene3D" id="2.60.40.1250">
    <property type="entry name" value="Thiol:disulfide interchange protein DsbD, N-terminal domain"/>
    <property type="match status" value="1"/>
</dbReference>
<dbReference type="Proteomes" id="UP000824248">
    <property type="component" value="Unassembled WGS sequence"/>
</dbReference>
<keyword evidence="1" id="KW-0732">Signal</keyword>
<evidence type="ECO:0000313" key="3">
    <source>
        <dbReference type="Proteomes" id="UP000824248"/>
    </source>
</evidence>
<sequence length="84" mass="9617">MPLYRRALATVLLLFFTTSGVWANGLFSSWGQESEPELLQAVEVFTLEEVRQQNYRFQVNGNVADGYYVYRHSLQLTDAQGEPV</sequence>
<feature type="non-terminal residue" evidence="2">
    <location>
        <position position="84"/>
    </location>
</feature>
<gene>
    <name evidence="2" type="ORF">H9854_10505</name>
</gene>
<proteinExistence type="predicted"/>